<feature type="signal peptide" evidence="1">
    <location>
        <begin position="1"/>
        <end position="22"/>
    </location>
</feature>
<reference evidence="3" key="1">
    <citation type="submission" date="2016-10" db="EMBL/GenBank/DDBJ databases">
        <authorList>
            <person name="Varghese N."/>
            <person name="Submissions S."/>
        </authorList>
    </citation>
    <scope>NUCLEOTIDE SEQUENCE [LARGE SCALE GENOMIC DNA]</scope>
    <source>
        <strain evidence="3">CGMCC 1.10789</strain>
    </source>
</reference>
<gene>
    <name evidence="2" type="ORF">SAMN05216257_10583</name>
</gene>
<proteinExistence type="predicted"/>
<feature type="chain" id="PRO_5011781700" evidence="1">
    <location>
        <begin position="23"/>
        <end position="173"/>
    </location>
</feature>
<dbReference type="EMBL" id="FNFV01000005">
    <property type="protein sequence ID" value="SDK84611.1"/>
    <property type="molecule type" value="Genomic_DNA"/>
</dbReference>
<organism evidence="2 3">
    <name type="scientific">Meinhardsimonia xiamenensis</name>
    <dbReference type="NCBI Taxonomy" id="990712"/>
    <lineage>
        <taxon>Bacteria</taxon>
        <taxon>Pseudomonadati</taxon>
        <taxon>Pseudomonadota</taxon>
        <taxon>Alphaproteobacteria</taxon>
        <taxon>Rhodobacterales</taxon>
        <taxon>Paracoccaceae</taxon>
        <taxon>Meinhardsimonia</taxon>
    </lineage>
</organism>
<evidence type="ECO:0000313" key="3">
    <source>
        <dbReference type="Proteomes" id="UP000199328"/>
    </source>
</evidence>
<name>A0A1G9F889_9RHOB</name>
<protein>
    <submittedName>
        <fullName evidence="2">Uncharacterized protein</fullName>
    </submittedName>
</protein>
<evidence type="ECO:0000313" key="2">
    <source>
        <dbReference type="EMBL" id="SDK84611.1"/>
    </source>
</evidence>
<dbReference type="STRING" id="990712.SAMN05216257_10583"/>
<dbReference type="RefSeq" id="WP_092500688.1">
    <property type="nucleotide sequence ID" value="NZ_FNFV01000005.1"/>
</dbReference>
<sequence>MRAGAALTLATLLLLAGAPARAFHDEFGDTYQLRLGDFTLVGRYRAGSCALQGSFRSLRGARTIFTVYWLPGRSLHLATHHSQVARVSGRQTMQFRFPDGTAMAFATTRNGNQLQTRIGFGAAAQRFYEAIERNPSMRIELPAVGDAVNVSLEQREEAVAAMFHCRDDYLHRR</sequence>
<evidence type="ECO:0000256" key="1">
    <source>
        <dbReference type="SAM" id="SignalP"/>
    </source>
</evidence>
<accession>A0A1G9F889</accession>
<keyword evidence="3" id="KW-1185">Reference proteome</keyword>
<dbReference type="AlphaFoldDB" id="A0A1G9F889"/>
<dbReference type="Proteomes" id="UP000199328">
    <property type="component" value="Unassembled WGS sequence"/>
</dbReference>
<keyword evidence="1" id="KW-0732">Signal</keyword>